<evidence type="ECO:0000313" key="17">
    <source>
        <dbReference type="Proteomes" id="UP000038045"/>
    </source>
</evidence>
<dbReference type="SUPFAM" id="SSF51445">
    <property type="entry name" value="(Trans)glycosidases"/>
    <property type="match status" value="1"/>
</dbReference>
<dbReference type="PRINTS" id="PR00131">
    <property type="entry name" value="GLHYDRLASE1"/>
</dbReference>
<comment type="catalytic activity">
    <reaction evidence="1">
        <text>Hydrolysis of terminal, non-reducing beta-D-glucosyl residues with release of beta-D-glucose.</text>
        <dbReference type="EC" id="3.2.1.21"/>
    </reaction>
</comment>
<evidence type="ECO:0000256" key="11">
    <source>
        <dbReference type="ARBA" id="ARBA00052085"/>
    </source>
</evidence>
<evidence type="ECO:0000256" key="4">
    <source>
        <dbReference type="ARBA" id="ARBA00022801"/>
    </source>
</evidence>
<protein>
    <recommendedName>
        <fullName evidence="13">Cytosolic beta-glucosidase</fullName>
        <ecNumber evidence="3">3.2.1.21</ecNumber>
        <ecNumber evidence="2">3.2.1.46</ecNumber>
    </recommendedName>
    <alternativeName>
        <fullName evidence="14">Cytosolic galactosylceramidase</fullName>
    </alternativeName>
    <alternativeName>
        <fullName evidence="16">Cytosolic glucosylceramidase</fullName>
    </alternativeName>
    <alternativeName>
        <fullName evidence="15">Cytosolic glycosylceramidase</fullName>
    </alternativeName>
</protein>
<comment type="catalytic activity">
    <reaction evidence="9">
        <text>a beta-D-xylosyl-(1&lt;-&gt;1')-N-acylsphing-4-enine + cholesterol = cholesteryl 3-beta-D-xyloside + an N-acylsphing-4-enine</text>
        <dbReference type="Rhea" id="RHEA:70239"/>
        <dbReference type="ChEBI" id="CHEBI:16113"/>
        <dbReference type="ChEBI" id="CHEBI:52639"/>
        <dbReference type="ChEBI" id="CHEBI:189067"/>
        <dbReference type="ChEBI" id="CHEBI:189068"/>
    </reaction>
    <physiologicalReaction direction="left-to-right" evidence="9">
        <dbReference type="Rhea" id="RHEA:70240"/>
    </physiologicalReaction>
    <physiologicalReaction direction="right-to-left" evidence="9">
        <dbReference type="Rhea" id="RHEA:70241"/>
    </physiologicalReaction>
</comment>
<evidence type="ECO:0000256" key="7">
    <source>
        <dbReference type="ARBA" id="ARBA00048813"/>
    </source>
</evidence>
<dbReference type="GO" id="GO:0016052">
    <property type="term" value="P:carbohydrate catabolic process"/>
    <property type="evidence" value="ECO:0007669"/>
    <property type="project" value="UniProtKB-ARBA"/>
</dbReference>
<evidence type="ECO:0000313" key="18">
    <source>
        <dbReference type="WBParaSite" id="PTRK_0001098500.1"/>
    </source>
</evidence>
<comment type="catalytic activity">
    <reaction evidence="8">
        <text>beta-D-galactosyl-(1&lt;-&gt;1')-N-octadecanoylsphing-4-enine + H2O = N-octadecanoylsphing-4-enine + D-galactose</text>
        <dbReference type="Rhea" id="RHEA:59292"/>
        <dbReference type="ChEBI" id="CHEBI:4139"/>
        <dbReference type="ChEBI" id="CHEBI:15377"/>
        <dbReference type="ChEBI" id="CHEBI:72961"/>
        <dbReference type="ChEBI" id="CHEBI:84720"/>
    </reaction>
    <physiologicalReaction direction="left-to-right" evidence="8">
        <dbReference type="Rhea" id="RHEA:59293"/>
    </physiologicalReaction>
</comment>
<dbReference type="InterPro" id="IPR001360">
    <property type="entry name" value="Glyco_hydro_1"/>
</dbReference>
<keyword evidence="5" id="KW-0326">Glycosidase</keyword>
<comment type="catalytic activity">
    <reaction evidence="7">
        <text>beta-D-galactosyl-(1&lt;-&gt;1)-sphing-4-enine + H2O = sphing-4-enine + D-galactose</text>
        <dbReference type="Rhea" id="RHEA:43908"/>
        <dbReference type="ChEBI" id="CHEBI:4139"/>
        <dbReference type="ChEBI" id="CHEBI:15377"/>
        <dbReference type="ChEBI" id="CHEBI:57756"/>
        <dbReference type="ChEBI" id="CHEBI:57934"/>
    </reaction>
    <physiologicalReaction direction="left-to-right" evidence="7">
        <dbReference type="Rhea" id="RHEA:43909"/>
    </physiologicalReaction>
</comment>
<evidence type="ECO:0000256" key="5">
    <source>
        <dbReference type="ARBA" id="ARBA00023295"/>
    </source>
</evidence>
<evidence type="ECO:0000256" key="3">
    <source>
        <dbReference type="ARBA" id="ARBA00012744"/>
    </source>
</evidence>
<dbReference type="EC" id="3.2.1.46" evidence="2"/>
<reference evidence="18" key="1">
    <citation type="submission" date="2017-02" db="UniProtKB">
        <authorList>
            <consortium name="WormBaseParasite"/>
        </authorList>
    </citation>
    <scope>IDENTIFICATION</scope>
</reference>
<dbReference type="PANTHER" id="PTHR10353">
    <property type="entry name" value="GLYCOSYL HYDROLASE"/>
    <property type="match status" value="1"/>
</dbReference>
<comment type="catalytic activity">
    <reaction evidence="6">
        <text>a beta-D-galactosyl-(1&lt;-&gt;1')-N-acylsphing-4-enine + H2O = an N-acylsphing-4-enine + D-galactose</text>
        <dbReference type="Rhea" id="RHEA:14297"/>
        <dbReference type="ChEBI" id="CHEBI:4139"/>
        <dbReference type="ChEBI" id="CHEBI:15377"/>
        <dbReference type="ChEBI" id="CHEBI:18390"/>
        <dbReference type="ChEBI" id="CHEBI:52639"/>
        <dbReference type="EC" id="3.2.1.46"/>
    </reaction>
    <physiologicalReaction direction="left-to-right" evidence="6">
        <dbReference type="Rhea" id="RHEA:14298"/>
    </physiologicalReaction>
</comment>
<dbReference type="PROSITE" id="PS00653">
    <property type="entry name" value="GLYCOSYL_HYDROL_F1_2"/>
    <property type="match status" value="1"/>
</dbReference>
<dbReference type="STRING" id="131310.A0A0N4ZR45"/>
<sequence>MKNRFDIEEDRVKVFKKFPKGFLWGTATSAYQVEGGAYDDGKGKSIWDDYVKKNQKISNNVNGDVSCDSYHKMDEDIQILKELNVTFYRFSISWARIFPKGYGDINEKGVNYYNRLVDKLIENNIKPMITLYHWDLPNALHFKGGFLNDNIQEWFVNYADFCFKTFGDRVKLFITFNEPICIVLPGYSNGGNELAPGDFQKHGDWSLYQSIYNVMLSHAKAVKLYRDKYQMSQGGSIGITLGNYGAIPGSNNVIDKEMAKNAFDVMLGTFAEPIFGDNGDYPDYIKEVHEKLRINEGNSDTRLRLFDDNEKKLLKGSADFLGYNYYTPYAVFKGKNKFPGPSDQFSDDYDFSVTGPSEFKPAGDGWVQDAPSVFKKTLLQIHERYNNIKIIITENGCMDMIKEGNDDKSRIKYLNGHLNAVHEAINEGVNIKGYTYWSLMDNFEWSSGYDFRFGLYHVDFDSNEKTRTPKKSASVYNEIIKNNGIYF</sequence>
<keyword evidence="4" id="KW-0378">Hydrolase</keyword>
<dbReference type="PANTHER" id="PTHR10353:SF36">
    <property type="entry name" value="LP05116P"/>
    <property type="match status" value="1"/>
</dbReference>
<evidence type="ECO:0000256" key="6">
    <source>
        <dbReference type="ARBA" id="ARBA00033698"/>
    </source>
</evidence>
<evidence type="ECO:0000256" key="14">
    <source>
        <dbReference type="ARBA" id="ARBA00079026"/>
    </source>
</evidence>
<dbReference type="InterPro" id="IPR033132">
    <property type="entry name" value="GH_1_N_CS"/>
</dbReference>
<evidence type="ECO:0000256" key="12">
    <source>
        <dbReference type="ARBA" id="ARBA00060858"/>
    </source>
</evidence>
<dbReference type="AlphaFoldDB" id="A0A0N4ZR45"/>
<evidence type="ECO:0000256" key="9">
    <source>
        <dbReference type="ARBA" id="ARBA00051414"/>
    </source>
</evidence>
<dbReference type="Gene3D" id="3.20.20.80">
    <property type="entry name" value="Glycosidases"/>
    <property type="match status" value="1"/>
</dbReference>
<comment type="catalytic activity">
    <reaction evidence="11">
        <text>beta-D-glucosyl-(1&lt;-&gt;1)-sphing-4-enine + H2O = sphing-4-enine + D-glucose</text>
        <dbReference type="Rhea" id="RHEA:59288"/>
        <dbReference type="ChEBI" id="CHEBI:4167"/>
        <dbReference type="ChEBI" id="CHEBI:15377"/>
        <dbReference type="ChEBI" id="CHEBI:57756"/>
        <dbReference type="ChEBI" id="CHEBI:83992"/>
    </reaction>
    <physiologicalReaction direction="left-to-right" evidence="11">
        <dbReference type="Rhea" id="RHEA:59289"/>
    </physiologicalReaction>
</comment>
<comment type="similarity">
    <text evidence="12">Belongs to the glycosyl hydrolase 1 family. Klotho subfamily.</text>
</comment>
<comment type="catalytic activity">
    <reaction evidence="10">
        <text>beta-D-glucosyl-(1&lt;-&gt;1)-N-octadecanoylsphing-4-enine + H2O = N-octadecanoylsphing-4-enine + D-glucose</text>
        <dbReference type="Rhea" id="RHEA:59284"/>
        <dbReference type="ChEBI" id="CHEBI:4167"/>
        <dbReference type="ChEBI" id="CHEBI:15377"/>
        <dbReference type="ChEBI" id="CHEBI:72961"/>
        <dbReference type="ChEBI" id="CHEBI:84719"/>
    </reaction>
    <physiologicalReaction direction="left-to-right" evidence="10">
        <dbReference type="Rhea" id="RHEA:59285"/>
    </physiologicalReaction>
</comment>
<evidence type="ECO:0000256" key="15">
    <source>
        <dbReference type="ARBA" id="ARBA00081896"/>
    </source>
</evidence>
<proteinExistence type="inferred from homology"/>
<dbReference type="Pfam" id="PF00232">
    <property type="entry name" value="Glyco_hydro_1"/>
    <property type="match status" value="1"/>
</dbReference>
<evidence type="ECO:0000256" key="8">
    <source>
        <dbReference type="ARBA" id="ARBA00050809"/>
    </source>
</evidence>
<keyword evidence="17" id="KW-1185">Reference proteome</keyword>
<accession>A0A0N4ZR45</accession>
<dbReference type="FunFam" id="3.20.20.80:FF:000011">
    <property type="entry name" value="Cytosolic beta-glucosidase"/>
    <property type="match status" value="1"/>
</dbReference>
<evidence type="ECO:0000256" key="13">
    <source>
        <dbReference type="ARBA" id="ARBA00068094"/>
    </source>
</evidence>
<dbReference type="Proteomes" id="UP000038045">
    <property type="component" value="Unplaced"/>
</dbReference>
<evidence type="ECO:0000256" key="10">
    <source>
        <dbReference type="ARBA" id="ARBA00051666"/>
    </source>
</evidence>
<dbReference type="WBParaSite" id="PTRK_0001098500.1">
    <property type="protein sequence ID" value="PTRK_0001098500.1"/>
    <property type="gene ID" value="PTRK_0001098500"/>
</dbReference>
<dbReference type="GO" id="GO:0004336">
    <property type="term" value="F:galactosylceramidase activity"/>
    <property type="evidence" value="ECO:0007669"/>
    <property type="project" value="UniProtKB-EC"/>
</dbReference>
<evidence type="ECO:0000256" key="1">
    <source>
        <dbReference type="ARBA" id="ARBA00000448"/>
    </source>
</evidence>
<dbReference type="EC" id="3.2.1.21" evidence="3"/>
<evidence type="ECO:0000256" key="16">
    <source>
        <dbReference type="ARBA" id="ARBA00083229"/>
    </source>
</evidence>
<dbReference type="InterPro" id="IPR017853">
    <property type="entry name" value="GH"/>
</dbReference>
<organism evidence="17 18">
    <name type="scientific">Parastrongyloides trichosuri</name>
    <name type="common">Possum-specific nematode worm</name>
    <dbReference type="NCBI Taxonomy" id="131310"/>
    <lineage>
        <taxon>Eukaryota</taxon>
        <taxon>Metazoa</taxon>
        <taxon>Ecdysozoa</taxon>
        <taxon>Nematoda</taxon>
        <taxon>Chromadorea</taxon>
        <taxon>Rhabditida</taxon>
        <taxon>Tylenchina</taxon>
        <taxon>Panagrolaimomorpha</taxon>
        <taxon>Strongyloidoidea</taxon>
        <taxon>Strongyloididae</taxon>
        <taxon>Parastrongyloides</taxon>
    </lineage>
</organism>
<evidence type="ECO:0000256" key="2">
    <source>
        <dbReference type="ARBA" id="ARBA00012657"/>
    </source>
</evidence>
<dbReference type="GO" id="GO:0008422">
    <property type="term" value="F:beta-glucosidase activity"/>
    <property type="evidence" value="ECO:0007669"/>
    <property type="project" value="UniProtKB-EC"/>
</dbReference>
<name>A0A0N4ZR45_PARTI</name>